<dbReference type="CDD" id="cd00834">
    <property type="entry name" value="KAS_I_II"/>
    <property type="match status" value="1"/>
</dbReference>
<dbReference type="Pfam" id="PF00109">
    <property type="entry name" value="ketoacyl-synt"/>
    <property type="match status" value="1"/>
</dbReference>
<evidence type="ECO:0000256" key="4">
    <source>
        <dbReference type="ARBA" id="ARBA00022832"/>
    </source>
</evidence>
<keyword evidence="5" id="KW-0443">Lipid metabolism</keyword>
<dbReference type="GO" id="GO:0004315">
    <property type="term" value="F:3-oxoacyl-[acyl-carrier-protein] synthase activity"/>
    <property type="evidence" value="ECO:0007669"/>
    <property type="project" value="InterPro"/>
</dbReference>
<dbReference type="PROSITE" id="PS52004">
    <property type="entry name" value="KS3_2"/>
    <property type="match status" value="1"/>
</dbReference>
<dbReference type="PROSITE" id="PS00606">
    <property type="entry name" value="KS3_1"/>
    <property type="match status" value="1"/>
</dbReference>
<dbReference type="InterPro" id="IPR000794">
    <property type="entry name" value="Beta-ketoacyl_synthase"/>
</dbReference>
<dbReference type="PANTHER" id="PTHR11712">
    <property type="entry name" value="POLYKETIDE SYNTHASE-RELATED"/>
    <property type="match status" value="1"/>
</dbReference>
<dbReference type="SMART" id="SM00825">
    <property type="entry name" value="PKS_KS"/>
    <property type="match status" value="1"/>
</dbReference>
<protein>
    <recommendedName>
        <fullName evidence="8">3-oxoacyl-[acyl-carrier-protein] synthase</fullName>
    </recommendedName>
</protein>
<dbReference type="GO" id="GO:0005739">
    <property type="term" value="C:mitochondrion"/>
    <property type="evidence" value="ECO:0007669"/>
    <property type="project" value="TreeGrafter"/>
</dbReference>
<sequence length="423" mass="44859">MNRRVVVTGFGLVSPLGHDVKSAWINLLAGKSGVTKLSGDDYQKLPCRIAATVKQGSKADELNLLNHVSKSDLRTMSPGTVFALIAAEEALKDSGWQPVDAYERQRSGVCVGMGMADLAIIAETYDALKQGYTKVSPYFVPRILPNMAAGQISMKYGLQGPNHTVSTACATGCHAIGDGFKFIKNDYADVMLCGGAEACISPLAIAGFCRLRALATSFNDDPTNGSRPFDARREGFVMGEGAAILVLEELNHAKERQAPIYGEILGYGLSGDASHITSPHQDGDGALLAMSCALRDAKLPASDVTYVNAHATSTPLGDGIELKAIARLLEGDTSRIAVSSTKGAHGHLLGAAGNLETLFTVLACYYGQMPPTLNLTDKCEEGKNVNLIPNLPQSWDKESRIALKNSFGFGGTNASLCIGNYKQ</sequence>
<dbReference type="AlphaFoldDB" id="A0A6H5HFS4"/>
<proteinExistence type="inferred from homology"/>
<name>A0A6H5HFS4_9HEMI</name>
<evidence type="ECO:0000259" key="11">
    <source>
        <dbReference type="PROSITE" id="PS52004"/>
    </source>
</evidence>
<dbReference type="PANTHER" id="PTHR11712:SF336">
    <property type="entry name" value="3-OXOACYL-[ACYL-CARRIER-PROTEIN] SYNTHASE, MITOCHONDRIAL"/>
    <property type="match status" value="1"/>
</dbReference>
<dbReference type="GO" id="GO:0006633">
    <property type="term" value="P:fatty acid biosynthetic process"/>
    <property type="evidence" value="ECO:0007669"/>
    <property type="project" value="UniProtKB-KW"/>
</dbReference>
<evidence type="ECO:0000256" key="2">
    <source>
        <dbReference type="ARBA" id="ARBA00022516"/>
    </source>
</evidence>
<keyword evidence="4" id="KW-0276">Fatty acid metabolism</keyword>
<keyword evidence="2 8" id="KW-0444">Lipid biosynthesis</keyword>
<evidence type="ECO:0000256" key="8">
    <source>
        <dbReference type="PIRNR" id="PIRNR000447"/>
    </source>
</evidence>
<organism evidence="12 13">
    <name type="scientific">Nesidiocoris tenuis</name>
    <dbReference type="NCBI Taxonomy" id="355587"/>
    <lineage>
        <taxon>Eukaryota</taxon>
        <taxon>Metazoa</taxon>
        <taxon>Ecdysozoa</taxon>
        <taxon>Arthropoda</taxon>
        <taxon>Hexapoda</taxon>
        <taxon>Insecta</taxon>
        <taxon>Pterygota</taxon>
        <taxon>Neoptera</taxon>
        <taxon>Paraneoptera</taxon>
        <taxon>Hemiptera</taxon>
        <taxon>Heteroptera</taxon>
        <taxon>Panheteroptera</taxon>
        <taxon>Cimicomorpha</taxon>
        <taxon>Miridae</taxon>
        <taxon>Dicyphina</taxon>
        <taxon>Nesidiocoris</taxon>
    </lineage>
</organism>
<dbReference type="NCBIfam" id="NF005589">
    <property type="entry name" value="PRK07314.1"/>
    <property type="match status" value="1"/>
</dbReference>
<dbReference type="NCBIfam" id="TIGR03150">
    <property type="entry name" value="fabF"/>
    <property type="match status" value="1"/>
</dbReference>
<evidence type="ECO:0000256" key="3">
    <source>
        <dbReference type="ARBA" id="ARBA00022679"/>
    </source>
</evidence>
<dbReference type="InterPro" id="IPR018201">
    <property type="entry name" value="Ketoacyl_synth_AS"/>
</dbReference>
<dbReference type="InterPro" id="IPR016039">
    <property type="entry name" value="Thiolase-like"/>
</dbReference>
<gene>
    <name evidence="12" type="ORF">NTEN_LOCUS21011</name>
</gene>
<evidence type="ECO:0000256" key="6">
    <source>
        <dbReference type="ARBA" id="ARBA00023160"/>
    </source>
</evidence>
<keyword evidence="13" id="KW-1185">Reference proteome</keyword>
<dbReference type="FunFam" id="3.40.47.10:FF:000009">
    <property type="entry name" value="3-oxoacyl-[acyl-carrier-protein] synthase 2"/>
    <property type="match status" value="1"/>
</dbReference>
<evidence type="ECO:0000256" key="7">
    <source>
        <dbReference type="ARBA" id="ARBA00023315"/>
    </source>
</evidence>
<dbReference type="Proteomes" id="UP000479000">
    <property type="component" value="Unassembled WGS sequence"/>
</dbReference>
<dbReference type="Pfam" id="PF02801">
    <property type="entry name" value="Ketoacyl-synt_C"/>
    <property type="match status" value="1"/>
</dbReference>
<dbReference type="OrthoDB" id="5334845at2759"/>
<dbReference type="InterPro" id="IPR020841">
    <property type="entry name" value="PKS_Beta-ketoAc_synthase_dom"/>
</dbReference>
<dbReference type="Gene3D" id="3.40.47.10">
    <property type="match status" value="2"/>
</dbReference>
<dbReference type="InterPro" id="IPR014031">
    <property type="entry name" value="Ketoacyl_synth_C"/>
</dbReference>
<keyword evidence="6 8" id="KW-0275">Fatty acid biosynthesis</keyword>
<feature type="domain" description="Ketosynthase family 3 (KS3)" evidence="11">
    <location>
        <begin position="2"/>
        <end position="420"/>
    </location>
</feature>
<evidence type="ECO:0000256" key="5">
    <source>
        <dbReference type="ARBA" id="ARBA00023098"/>
    </source>
</evidence>
<evidence type="ECO:0000256" key="9">
    <source>
        <dbReference type="PIRSR" id="PIRSR000447-1"/>
    </source>
</evidence>
<evidence type="ECO:0000256" key="10">
    <source>
        <dbReference type="RuleBase" id="RU003694"/>
    </source>
</evidence>
<dbReference type="SUPFAM" id="SSF53901">
    <property type="entry name" value="Thiolase-like"/>
    <property type="match status" value="2"/>
</dbReference>
<evidence type="ECO:0000313" key="13">
    <source>
        <dbReference type="Proteomes" id="UP000479000"/>
    </source>
</evidence>
<dbReference type="InterPro" id="IPR017568">
    <property type="entry name" value="3-oxoacyl-ACP_synth-2"/>
</dbReference>
<keyword evidence="3 8" id="KW-0808">Transferase</keyword>
<evidence type="ECO:0000256" key="1">
    <source>
        <dbReference type="ARBA" id="ARBA00008467"/>
    </source>
</evidence>
<feature type="active site" description="For beta-ketoacyl synthase activity" evidence="9">
    <location>
        <position position="169"/>
    </location>
</feature>
<reference evidence="12 13" key="1">
    <citation type="submission" date="2020-02" db="EMBL/GenBank/DDBJ databases">
        <authorList>
            <person name="Ferguson B K."/>
        </authorList>
    </citation>
    <scope>NUCLEOTIDE SEQUENCE [LARGE SCALE GENOMIC DNA]</scope>
</reference>
<comment type="similarity">
    <text evidence="1 8 10">Belongs to the thiolase-like superfamily. Beta-ketoacyl-ACP synthases family.</text>
</comment>
<dbReference type="PIRSF" id="PIRSF000447">
    <property type="entry name" value="KAS_II"/>
    <property type="match status" value="1"/>
</dbReference>
<dbReference type="InterPro" id="IPR014030">
    <property type="entry name" value="Ketoacyl_synth_N"/>
</dbReference>
<evidence type="ECO:0000313" key="12">
    <source>
        <dbReference type="EMBL" id="CAB0016887.1"/>
    </source>
</evidence>
<keyword evidence="7" id="KW-0012">Acyltransferase</keyword>
<accession>A0A6H5HFS4</accession>
<dbReference type="EMBL" id="CADCXU010030622">
    <property type="protein sequence ID" value="CAB0016887.1"/>
    <property type="molecule type" value="Genomic_DNA"/>
</dbReference>